<evidence type="ECO:0000256" key="11">
    <source>
        <dbReference type="ARBA" id="ARBA00023137"/>
    </source>
</evidence>
<evidence type="ECO:0000256" key="10">
    <source>
        <dbReference type="ARBA" id="ARBA00022840"/>
    </source>
</evidence>
<accession>A0A2A6BRS0</accession>
<dbReference type="AlphaFoldDB" id="A0A2A6BRS0"/>
<keyword evidence="6" id="KW-0732">Signal</keyword>
<organism evidence="15 16">
    <name type="scientific">Pristionchus pacificus</name>
    <name type="common">Parasitic nematode worm</name>
    <dbReference type="NCBI Taxonomy" id="54126"/>
    <lineage>
        <taxon>Eukaryota</taxon>
        <taxon>Metazoa</taxon>
        <taxon>Ecdysozoa</taxon>
        <taxon>Nematoda</taxon>
        <taxon>Chromadorea</taxon>
        <taxon>Rhabditida</taxon>
        <taxon>Rhabditina</taxon>
        <taxon>Diplogasteromorpha</taxon>
        <taxon>Diplogasteroidea</taxon>
        <taxon>Neodiplogasteridae</taxon>
        <taxon>Pristionchus</taxon>
    </lineage>
</organism>
<dbReference type="SUPFAM" id="SSF55550">
    <property type="entry name" value="SH2 domain"/>
    <property type="match status" value="1"/>
</dbReference>
<dbReference type="InterPro" id="IPR011009">
    <property type="entry name" value="Kinase-like_dom_sf"/>
</dbReference>
<dbReference type="FunFam" id="3.40.50.1000:FF:000156">
    <property type="entry name" value="PhosphoGlycolate Phosphatase Homolog"/>
    <property type="match status" value="1"/>
</dbReference>
<dbReference type="Gene3D" id="1.10.510.10">
    <property type="entry name" value="Transferase(Phosphotransferase) domain 1"/>
    <property type="match status" value="1"/>
</dbReference>
<dbReference type="PANTHER" id="PTHR19288">
    <property type="entry name" value="4-NITROPHENYLPHOSPHATASE-RELATED"/>
    <property type="match status" value="1"/>
</dbReference>
<dbReference type="CDD" id="cd00192">
    <property type="entry name" value="PTKc"/>
    <property type="match status" value="1"/>
</dbReference>
<dbReference type="PROSITE" id="PS50002">
    <property type="entry name" value="SH3"/>
    <property type="match status" value="1"/>
</dbReference>
<evidence type="ECO:0000256" key="3">
    <source>
        <dbReference type="ARBA" id="ARBA00022443"/>
    </source>
</evidence>
<dbReference type="PROSITE" id="PS50011">
    <property type="entry name" value="PROTEIN_KINASE_DOM"/>
    <property type="match status" value="1"/>
</dbReference>
<dbReference type="InterPro" id="IPR020635">
    <property type="entry name" value="Tyr_kinase_cat_dom"/>
</dbReference>
<keyword evidence="4" id="KW-0964">Secreted</keyword>
<comment type="subcellular location">
    <subcellularLocation>
        <location evidence="1">Secreted</location>
    </subcellularLocation>
</comment>
<dbReference type="PROSITE" id="PS00107">
    <property type="entry name" value="PROTEIN_KINASE_ATP"/>
    <property type="match status" value="1"/>
</dbReference>
<comment type="catalytic activity">
    <reaction evidence="12 13">
        <text>L-tyrosyl-[protein] + ATP = O-phospho-L-tyrosyl-[protein] + ADP + H(+)</text>
        <dbReference type="Rhea" id="RHEA:10596"/>
        <dbReference type="Rhea" id="RHEA-COMP:10136"/>
        <dbReference type="Rhea" id="RHEA-COMP:20101"/>
        <dbReference type="ChEBI" id="CHEBI:15378"/>
        <dbReference type="ChEBI" id="CHEBI:30616"/>
        <dbReference type="ChEBI" id="CHEBI:46858"/>
        <dbReference type="ChEBI" id="CHEBI:61978"/>
        <dbReference type="ChEBI" id="CHEBI:456216"/>
        <dbReference type="EC" id="2.7.10.2"/>
    </reaction>
</comment>
<dbReference type="InterPro" id="IPR001245">
    <property type="entry name" value="Ser-Thr/Tyr_kinase_cat_dom"/>
</dbReference>
<dbReference type="InterPro" id="IPR017441">
    <property type="entry name" value="Protein_kinase_ATP_BS"/>
</dbReference>
<evidence type="ECO:0000313" key="15">
    <source>
        <dbReference type="EnsemblMetazoa" id="PPA17023.1"/>
    </source>
</evidence>
<keyword evidence="11 13" id="KW-0829">Tyrosine-protein kinase</keyword>
<dbReference type="Pfam" id="PF01060">
    <property type="entry name" value="TTR-52"/>
    <property type="match status" value="1"/>
</dbReference>
<dbReference type="GO" id="GO:0005524">
    <property type="term" value="F:ATP binding"/>
    <property type="evidence" value="ECO:0007669"/>
    <property type="project" value="UniProtKB-UniRule"/>
</dbReference>
<evidence type="ECO:0000256" key="8">
    <source>
        <dbReference type="ARBA" id="ARBA00022777"/>
    </source>
</evidence>
<dbReference type="SUPFAM" id="SSF50044">
    <property type="entry name" value="SH3-domain"/>
    <property type="match status" value="1"/>
</dbReference>
<evidence type="ECO:0000256" key="12">
    <source>
        <dbReference type="ARBA" id="ARBA00051245"/>
    </source>
</evidence>
<keyword evidence="7 13" id="KW-0547">Nucleotide-binding</keyword>
<dbReference type="InterPro" id="IPR036860">
    <property type="entry name" value="SH2_dom_sf"/>
</dbReference>
<dbReference type="GO" id="GO:0005576">
    <property type="term" value="C:extracellular region"/>
    <property type="evidence" value="ECO:0007669"/>
    <property type="project" value="UniProtKB-SubCell"/>
</dbReference>
<name>A0A2A6BRS0_PRIPA</name>
<evidence type="ECO:0000256" key="6">
    <source>
        <dbReference type="ARBA" id="ARBA00022729"/>
    </source>
</evidence>
<dbReference type="InterPro" id="IPR006357">
    <property type="entry name" value="HAD-SF_hydro_IIA"/>
</dbReference>
<evidence type="ECO:0000256" key="5">
    <source>
        <dbReference type="ARBA" id="ARBA00022679"/>
    </source>
</evidence>
<dbReference type="Gene3D" id="2.30.30.40">
    <property type="entry name" value="SH3 Domains"/>
    <property type="match status" value="1"/>
</dbReference>
<dbReference type="Pfam" id="PF13242">
    <property type="entry name" value="Hydrolase_like"/>
    <property type="match status" value="1"/>
</dbReference>
<protein>
    <recommendedName>
        <fullName evidence="13">Tyrosine-protein kinase</fullName>
        <ecNumber evidence="13">2.7.10.2</ecNumber>
    </recommendedName>
</protein>
<dbReference type="SMART" id="SM00219">
    <property type="entry name" value="TyrKc"/>
    <property type="match status" value="1"/>
</dbReference>
<dbReference type="InterPro" id="IPR008266">
    <property type="entry name" value="Tyr_kinase_AS"/>
</dbReference>
<evidence type="ECO:0000256" key="1">
    <source>
        <dbReference type="ARBA" id="ARBA00004613"/>
    </source>
</evidence>
<evidence type="ECO:0000256" key="2">
    <source>
        <dbReference type="ARBA" id="ARBA00010112"/>
    </source>
</evidence>
<dbReference type="InterPro" id="IPR001452">
    <property type="entry name" value="SH3_domain"/>
</dbReference>
<dbReference type="GO" id="GO:0004715">
    <property type="term" value="F:non-membrane spanning protein tyrosine kinase activity"/>
    <property type="evidence" value="ECO:0007669"/>
    <property type="project" value="UniProtKB-EC"/>
</dbReference>
<keyword evidence="3" id="KW-0728">SH3 domain</keyword>
<accession>A0A8R1YFJ9</accession>
<dbReference type="GO" id="GO:0016791">
    <property type="term" value="F:phosphatase activity"/>
    <property type="evidence" value="ECO:0000318"/>
    <property type="project" value="GO_Central"/>
</dbReference>
<comment type="similarity">
    <text evidence="2">Belongs to the nematode transthyretin-like family.</text>
</comment>
<evidence type="ECO:0000256" key="13">
    <source>
        <dbReference type="RuleBase" id="RU362096"/>
    </source>
</evidence>
<dbReference type="NCBIfam" id="TIGR01452">
    <property type="entry name" value="PGP_euk"/>
    <property type="match status" value="1"/>
</dbReference>
<keyword evidence="16" id="KW-1185">Reference proteome</keyword>
<dbReference type="SUPFAM" id="SSF56112">
    <property type="entry name" value="Protein kinase-like (PK-like)"/>
    <property type="match status" value="1"/>
</dbReference>
<dbReference type="InterPro" id="IPR001534">
    <property type="entry name" value="Transthyretin-like"/>
</dbReference>
<keyword evidence="10 13" id="KW-0067">ATP-binding</keyword>
<dbReference type="Pfam" id="PF13344">
    <property type="entry name" value="Hydrolase_6"/>
    <property type="match status" value="1"/>
</dbReference>
<dbReference type="PROSITE" id="PS50001">
    <property type="entry name" value="SH2"/>
    <property type="match status" value="1"/>
</dbReference>
<keyword evidence="9" id="KW-0378">Hydrolase</keyword>
<dbReference type="InterPro" id="IPR000719">
    <property type="entry name" value="Prot_kinase_dom"/>
</dbReference>
<keyword evidence="5 13" id="KW-0808">Transferase</keyword>
<proteinExistence type="inferred from homology"/>
<evidence type="ECO:0000256" key="14">
    <source>
        <dbReference type="SAM" id="MobiDB-lite"/>
    </source>
</evidence>
<gene>
    <name evidence="15" type="primary">WBGene00106577</name>
</gene>
<dbReference type="EC" id="2.7.10.2" evidence="13"/>
<feature type="region of interest" description="Disordered" evidence="14">
    <location>
        <begin position="543"/>
        <end position="597"/>
    </location>
</feature>
<dbReference type="GO" id="GO:0005737">
    <property type="term" value="C:cytoplasm"/>
    <property type="evidence" value="ECO:0000318"/>
    <property type="project" value="GO_Central"/>
</dbReference>
<dbReference type="NCBIfam" id="TIGR01460">
    <property type="entry name" value="HAD-SF-IIA"/>
    <property type="match status" value="1"/>
</dbReference>
<dbReference type="PRINTS" id="PR00109">
    <property type="entry name" value="TYRKINASE"/>
</dbReference>
<dbReference type="FunFam" id="3.30.505.10:FF:000181">
    <property type="match status" value="1"/>
</dbReference>
<evidence type="ECO:0000256" key="4">
    <source>
        <dbReference type="ARBA" id="ARBA00022525"/>
    </source>
</evidence>
<dbReference type="InterPro" id="IPR038479">
    <property type="entry name" value="Transthyretin-like_sf"/>
</dbReference>
<evidence type="ECO:0000256" key="9">
    <source>
        <dbReference type="ARBA" id="ARBA00022801"/>
    </source>
</evidence>
<reference evidence="15" key="2">
    <citation type="submission" date="2022-06" db="UniProtKB">
        <authorList>
            <consortium name="EnsemblMetazoa"/>
        </authorList>
    </citation>
    <scope>IDENTIFICATION</scope>
    <source>
        <strain evidence="15">PS312</strain>
    </source>
</reference>
<dbReference type="Pfam" id="PF07714">
    <property type="entry name" value="PK_Tyr_Ser-Thr"/>
    <property type="match status" value="2"/>
</dbReference>
<dbReference type="FunFam" id="3.30.200.20:FF:001787">
    <property type="entry name" value="Tyrosine-protein kinase"/>
    <property type="match status" value="1"/>
</dbReference>
<comment type="similarity">
    <text evidence="13">Belongs to the protein kinase superfamily. Tyr protein kinase family.</text>
</comment>
<feature type="region of interest" description="Disordered" evidence="14">
    <location>
        <begin position="655"/>
        <end position="691"/>
    </location>
</feature>
<dbReference type="PROSITE" id="PS00109">
    <property type="entry name" value="PROTEIN_KINASE_TYR"/>
    <property type="match status" value="1"/>
</dbReference>
<feature type="compositionally biased region" description="Basic residues" evidence="14">
    <location>
        <begin position="666"/>
        <end position="676"/>
    </location>
</feature>
<dbReference type="InterPro" id="IPR006349">
    <property type="entry name" value="PGP_euk"/>
</dbReference>
<dbReference type="PANTHER" id="PTHR19288:SF83">
    <property type="entry name" value="PHOSPHOGLYCOLATE PHOSPHATASE"/>
    <property type="match status" value="1"/>
</dbReference>
<dbReference type="SUPFAM" id="SSF56784">
    <property type="entry name" value="HAD-like"/>
    <property type="match status" value="1"/>
</dbReference>
<dbReference type="InterPro" id="IPR036028">
    <property type="entry name" value="SH3-like_dom_sf"/>
</dbReference>
<dbReference type="Gene3D" id="3.30.505.10">
    <property type="entry name" value="SH2 domain"/>
    <property type="match status" value="1"/>
</dbReference>
<evidence type="ECO:0000256" key="7">
    <source>
        <dbReference type="ARBA" id="ARBA00022741"/>
    </source>
</evidence>
<dbReference type="GO" id="GO:0009986">
    <property type="term" value="C:cell surface"/>
    <property type="evidence" value="ECO:0007669"/>
    <property type="project" value="InterPro"/>
</dbReference>
<dbReference type="SMART" id="SM00252">
    <property type="entry name" value="SH2"/>
    <property type="match status" value="1"/>
</dbReference>
<dbReference type="InterPro" id="IPR000980">
    <property type="entry name" value="SH2"/>
</dbReference>
<sequence>MMWRAMKTLSLLRRSAAINRCLRRYLHEGTVAPDNYSDDKQPSITCTMLLDSPTLYHQKLRAPLLERSLSSGNHSPMKRAAPRLPAKLTADSFIEAVKSVDTFIFDADGVLWLGDAALPGSARTVDLLLRLGKRVIVLTNNATKSRACYAKKLAKLGFPAELNKDSLVNPAAVVAEVLSLAGLKQSGKKVYLIGAQGVRDELDGVGIEYFGFGPEPEDRSDGSAFMFDIELECKPEDVGAVVVGYEKHFNYHKLMKAANYLQEPDCLFVATNEDETCPGPNPNIITPDAGPLVAAVRVASGRDPITVGKPNSPAFEYICRRWKIDPARTMMVGDRTNTDVQFGRDHGLKTLLVLSGCHQLEDVMDNQSTGKDNMVPDYYADSLGALSLMIWTISVVLLLASSADSIVFQSFGVRGTLMCGEAPAPGIRVKLWDNDMGELVDSPKLSSFTDMEGQFEYEDWTPHNDEIDPVIRIAHDCNDGVKPGQRLFKFKIPKSYVYKGKEVPKEKFFNLGTINLEFKPFNEERYYKGDFSKRSIIVPYPHKRHRARRHNKDVETTAAPVASSEDDPCDYGLKRRNLEESANEASDEIVKKEETQEEEGCASEGACPINLTKKRKDLRGRREIEISVDGQDSEVEMKGANKTTTKSMKLADLDSSPEDMIEPSYPHKRHRARRHNKDVETTAAPVASSEDDPCDDGLCTFSACPIHLTKKRKDLRGRREVEISVDGQDSDVAMKANQSKVEMGEIYGSIYGGISKVLANITQRMQRDRRRERVELFALHGYQPTRGLGDQLEFAVNDEFWLKSDADQKWWRVKHLPTGRNGYVPMSFIARKSEKIHLEWYDMRTTRSEAEETLLRERYIPGSFIIRTKENQIYSEALALTVKANVDGDARILHYVITRDAEDSFRVGGGRSFPTLALLIQYHAGHHSGLPQPLTFSVRMNRLIDTWEISPVDVVYSEERSEDVLGSGHFGKVIKGTHMGVVVAVKTMIIGRMSKEQFLREAEIGRDFSHDNIVRTIGVCSIKPFIVTEFLSGGNLKRFLENPENAAQLTKTEDFVPIAQKIAAAMSHLEEKGIVHRDLAARNILVGETLDIIKLADFGLARLLEDSEYYKTESTTFPYKWTAPEAFEPYDGMCSGEVYKRLMDGTYRLPCPRLCIPSIYAKILECWSLQPSERPTFNQLRSFLADPYTQ</sequence>
<keyword evidence="8 13" id="KW-0418">Kinase</keyword>
<dbReference type="Pfam" id="PF00017">
    <property type="entry name" value="SH2"/>
    <property type="match status" value="1"/>
</dbReference>
<dbReference type="Pfam" id="PF00018">
    <property type="entry name" value="SH3_1"/>
    <property type="match status" value="1"/>
</dbReference>
<dbReference type="Proteomes" id="UP000005239">
    <property type="component" value="Unassembled WGS sequence"/>
</dbReference>
<dbReference type="EnsemblMetazoa" id="PPA17023.1">
    <property type="protein sequence ID" value="PPA17023.1"/>
    <property type="gene ID" value="WBGene00106577"/>
</dbReference>
<evidence type="ECO:0000313" key="16">
    <source>
        <dbReference type="Proteomes" id="UP000005239"/>
    </source>
</evidence>
<dbReference type="InterPro" id="IPR023214">
    <property type="entry name" value="HAD_sf"/>
</dbReference>
<dbReference type="Gene3D" id="2.60.40.3330">
    <property type="match status" value="1"/>
</dbReference>
<dbReference type="Gene3D" id="3.40.50.1000">
    <property type="entry name" value="HAD superfamily/HAD-like"/>
    <property type="match status" value="2"/>
</dbReference>
<dbReference type="InterPro" id="IPR036412">
    <property type="entry name" value="HAD-like_sf"/>
</dbReference>
<reference evidence="16" key="1">
    <citation type="journal article" date="2008" name="Nat. Genet.">
        <title>The Pristionchus pacificus genome provides a unique perspective on nematode lifestyle and parasitism.</title>
        <authorList>
            <person name="Dieterich C."/>
            <person name="Clifton S.W."/>
            <person name="Schuster L.N."/>
            <person name="Chinwalla A."/>
            <person name="Delehaunty K."/>
            <person name="Dinkelacker I."/>
            <person name="Fulton L."/>
            <person name="Fulton R."/>
            <person name="Godfrey J."/>
            <person name="Minx P."/>
            <person name="Mitreva M."/>
            <person name="Roeseler W."/>
            <person name="Tian H."/>
            <person name="Witte H."/>
            <person name="Yang S.P."/>
            <person name="Wilson R.K."/>
            <person name="Sommer R.J."/>
        </authorList>
    </citation>
    <scope>NUCLEOTIDE SEQUENCE [LARGE SCALE GENOMIC DNA]</scope>
    <source>
        <strain evidence="16">PS312</strain>
    </source>
</reference>